<name>A0A1S0U6L4_LOALO</name>
<dbReference type="KEGG" id="loa:LOAG_02475"/>
<feature type="non-terminal residue" evidence="2">
    <location>
        <position position="87"/>
    </location>
</feature>
<dbReference type="AlphaFoldDB" id="A0A1S0U6L4"/>
<evidence type="ECO:0000313" key="2">
    <source>
        <dbReference type="EMBL" id="EFO26016.1"/>
    </source>
</evidence>
<dbReference type="RefSeq" id="XP_003138061.1">
    <property type="nucleotide sequence ID" value="XM_003138013.1"/>
</dbReference>
<keyword evidence="1" id="KW-1133">Transmembrane helix</keyword>
<keyword evidence="1" id="KW-0472">Membrane</keyword>
<reference evidence="2" key="1">
    <citation type="submission" date="2012-04" db="EMBL/GenBank/DDBJ databases">
        <title>The Genome Sequence of Loa loa.</title>
        <authorList>
            <consortium name="The Broad Institute Genome Sequencing Platform"/>
            <consortium name="Broad Institute Genome Sequencing Center for Infectious Disease"/>
            <person name="Nutman T.B."/>
            <person name="Fink D.L."/>
            <person name="Russ C."/>
            <person name="Young S."/>
            <person name="Zeng Q."/>
            <person name="Gargeya S."/>
            <person name="Alvarado L."/>
            <person name="Berlin A."/>
            <person name="Chapman S.B."/>
            <person name="Chen Z."/>
            <person name="Freedman E."/>
            <person name="Gellesch M."/>
            <person name="Goldberg J."/>
            <person name="Griggs A."/>
            <person name="Gujja S."/>
            <person name="Heilman E.R."/>
            <person name="Heiman D."/>
            <person name="Howarth C."/>
            <person name="Mehta T."/>
            <person name="Neiman D."/>
            <person name="Pearson M."/>
            <person name="Roberts A."/>
            <person name="Saif S."/>
            <person name="Shea T."/>
            <person name="Shenoy N."/>
            <person name="Sisk P."/>
            <person name="Stolte C."/>
            <person name="Sykes S."/>
            <person name="White J."/>
            <person name="Yandava C."/>
            <person name="Haas B."/>
            <person name="Henn M.R."/>
            <person name="Nusbaum C."/>
            <person name="Birren B."/>
        </authorList>
    </citation>
    <scope>NUCLEOTIDE SEQUENCE [LARGE SCALE GENOMIC DNA]</scope>
</reference>
<dbReference type="InParanoid" id="A0A1S0U6L4"/>
<dbReference type="EMBL" id="JH712087">
    <property type="protein sequence ID" value="EFO26016.1"/>
    <property type="molecule type" value="Genomic_DNA"/>
</dbReference>
<feature type="transmembrane region" description="Helical" evidence="1">
    <location>
        <begin position="48"/>
        <end position="72"/>
    </location>
</feature>
<sequence length="87" mass="10003">MAAQEEREVNGRVPRKWSTRVLEITSLDHSYICQYKVYISDRMMSRSLYILITRTIEMLTALFGSLVISIVVTRVPATASVFYNAIQ</sequence>
<protein>
    <submittedName>
        <fullName evidence="2">Uncharacterized protein</fullName>
    </submittedName>
</protein>
<keyword evidence="1" id="KW-0812">Transmembrane</keyword>
<organism evidence="2">
    <name type="scientific">Loa loa</name>
    <name type="common">Eye worm</name>
    <name type="synonym">Filaria loa</name>
    <dbReference type="NCBI Taxonomy" id="7209"/>
    <lineage>
        <taxon>Eukaryota</taxon>
        <taxon>Metazoa</taxon>
        <taxon>Ecdysozoa</taxon>
        <taxon>Nematoda</taxon>
        <taxon>Chromadorea</taxon>
        <taxon>Rhabditida</taxon>
        <taxon>Spirurina</taxon>
        <taxon>Spiruromorpha</taxon>
        <taxon>Filarioidea</taxon>
        <taxon>Onchocercidae</taxon>
        <taxon>Loa</taxon>
    </lineage>
</organism>
<proteinExistence type="predicted"/>
<dbReference type="CTD" id="9939860"/>
<evidence type="ECO:0000256" key="1">
    <source>
        <dbReference type="SAM" id="Phobius"/>
    </source>
</evidence>
<gene>
    <name evidence="2" type="ORF">LOAG_02475</name>
</gene>
<accession>A0A1S0U6L4</accession>
<dbReference type="GeneID" id="9939860"/>